<keyword evidence="4" id="KW-0732">Signal</keyword>
<keyword evidence="10" id="KW-0418">Kinase</keyword>
<sequence>MSSSFFLVSPTLGLGDTLVQILLISLLLLIPSNTIASNGTETERDVLALLSFKSLIWNDPSGALSSWNVSVHHCRWYGIRCGRRHPNRVTALDLNSLQLSGQISSSLANLTFLQRLSLSDNRLSGRIPELGQMMRLRFLNLSVNYLDGTIPPLPGNCSLEYFSLRTNNLKGVVPSNIVQCKKLTVINLNHNFLVGSISPGLGFLQQLTMLSLSVNNLNGTIPATLGNLSNLYILDLYQNHFTGVIPASLGQLQSLQWIQISDNLLS</sequence>
<evidence type="ECO:0000256" key="6">
    <source>
        <dbReference type="ARBA" id="ARBA00022989"/>
    </source>
</evidence>
<dbReference type="FunFam" id="3.80.10.10:FF:000041">
    <property type="entry name" value="LRR receptor-like serine/threonine-protein kinase ERECTA"/>
    <property type="match status" value="1"/>
</dbReference>
<dbReference type="Proteomes" id="UP001140206">
    <property type="component" value="Chromosome 3"/>
</dbReference>
<keyword evidence="2" id="KW-0433">Leucine-rich repeat</keyword>
<dbReference type="InterPro" id="IPR032675">
    <property type="entry name" value="LRR_dom_sf"/>
</dbReference>
<dbReference type="InterPro" id="IPR013210">
    <property type="entry name" value="LRR_N_plant-typ"/>
</dbReference>
<evidence type="ECO:0000313" key="11">
    <source>
        <dbReference type="Proteomes" id="UP001140206"/>
    </source>
</evidence>
<protein>
    <submittedName>
        <fullName evidence="10">Leucine-rich receptor-like protein kinase family protein</fullName>
    </submittedName>
</protein>
<keyword evidence="10" id="KW-0808">Transferase</keyword>
<keyword evidence="5" id="KW-0677">Repeat</keyword>
<evidence type="ECO:0000259" key="9">
    <source>
        <dbReference type="Pfam" id="PF08263"/>
    </source>
</evidence>
<comment type="caution">
    <text evidence="10">The sequence shown here is derived from an EMBL/GenBank/DDBJ whole genome shotgun (WGS) entry which is preliminary data.</text>
</comment>
<dbReference type="Pfam" id="PF08263">
    <property type="entry name" value="LRRNT_2"/>
    <property type="match status" value="1"/>
</dbReference>
<dbReference type="SUPFAM" id="SSF52058">
    <property type="entry name" value="L domain-like"/>
    <property type="match status" value="1"/>
</dbReference>
<evidence type="ECO:0000256" key="7">
    <source>
        <dbReference type="ARBA" id="ARBA00023136"/>
    </source>
</evidence>
<accession>A0AAV8EQG1</accession>
<keyword evidence="8" id="KW-0325">Glycoprotein</keyword>
<dbReference type="InterPro" id="IPR001611">
    <property type="entry name" value="Leu-rich_rpt"/>
</dbReference>
<keyword evidence="11" id="KW-1185">Reference proteome</keyword>
<dbReference type="EMBL" id="JAMFTS010000003">
    <property type="protein sequence ID" value="KAJ4782924.1"/>
    <property type="molecule type" value="Genomic_DNA"/>
</dbReference>
<evidence type="ECO:0000313" key="10">
    <source>
        <dbReference type="EMBL" id="KAJ4782924.1"/>
    </source>
</evidence>
<evidence type="ECO:0000256" key="4">
    <source>
        <dbReference type="ARBA" id="ARBA00022729"/>
    </source>
</evidence>
<evidence type="ECO:0000256" key="5">
    <source>
        <dbReference type="ARBA" id="ARBA00022737"/>
    </source>
</evidence>
<evidence type="ECO:0000256" key="3">
    <source>
        <dbReference type="ARBA" id="ARBA00022692"/>
    </source>
</evidence>
<keyword evidence="3" id="KW-0812">Transmembrane</keyword>
<dbReference type="GO" id="GO:0016301">
    <property type="term" value="F:kinase activity"/>
    <property type="evidence" value="ECO:0007669"/>
    <property type="project" value="UniProtKB-KW"/>
</dbReference>
<evidence type="ECO:0000256" key="2">
    <source>
        <dbReference type="ARBA" id="ARBA00022614"/>
    </source>
</evidence>
<dbReference type="InterPro" id="IPR046956">
    <property type="entry name" value="RLP23-like"/>
</dbReference>
<reference evidence="10" key="1">
    <citation type="submission" date="2022-08" db="EMBL/GenBank/DDBJ databases">
        <authorList>
            <person name="Marques A."/>
        </authorList>
    </citation>
    <scope>NUCLEOTIDE SEQUENCE</scope>
    <source>
        <strain evidence="10">RhyPub2mFocal</strain>
        <tissue evidence="10">Leaves</tissue>
    </source>
</reference>
<feature type="domain" description="Leucine-rich repeat-containing N-terminal plant-type" evidence="9">
    <location>
        <begin position="44"/>
        <end position="81"/>
    </location>
</feature>
<keyword evidence="7" id="KW-0472">Membrane</keyword>
<keyword evidence="6" id="KW-1133">Transmembrane helix</keyword>
<dbReference type="Gene3D" id="3.80.10.10">
    <property type="entry name" value="Ribonuclease Inhibitor"/>
    <property type="match status" value="2"/>
</dbReference>
<keyword evidence="10" id="KW-0675">Receptor</keyword>
<dbReference type="FunFam" id="3.80.10.10:FF:000275">
    <property type="entry name" value="Leucine-rich repeat receptor-like protein kinase"/>
    <property type="match status" value="1"/>
</dbReference>
<evidence type="ECO:0000256" key="1">
    <source>
        <dbReference type="ARBA" id="ARBA00004479"/>
    </source>
</evidence>
<comment type="subcellular location">
    <subcellularLocation>
        <location evidence="1">Membrane</location>
        <topology evidence="1">Single-pass type I membrane protein</topology>
    </subcellularLocation>
</comment>
<proteinExistence type="predicted"/>
<dbReference type="PANTHER" id="PTHR48061">
    <property type="entry name" value="LEUCINE-RICH REPEAT RECEPTOR PROTEIN KINASE EMS1-LIKE-RELATED"/>
    <property type="match status" value="1"/>
</dbReference>
<dbReference type="PANTHER" id="PTHR48061:SF50">
    <property type="entry name" value="LEUCINE-RICH REPEAT-CONTAINING N-TERMINAL PLANT-TYPE DOMAIN-CONTAINING PROTEIN"/>
    <property type="match status" value="1"/>
</dbReference>
<dbReference type="AlphaFoldDB" id="A0AAV8EQG1"/>
<dbReference type="GO" id="GO:0016020">
    <property type="term" value="C:membrane"/>
    <property type="evidence" value="ECO:0007669"/>
    <property type="project" value="UniProtKB-SubCell"/>
</dbReference>
<dbReference type="Pfam" id="PF00560">
    <property type="entry name" value="LRR_1"/>
    <property type="match status" value="3"/>
</dbReference>
<dbReference type="Pfam" id="PF13855">
    <property type="entry name" value="LRR_8"/>
    <property type="match status" value="1"/>
</dbReference>
<name>A0AAV8EQG1_9POAL</name>
<organism evidence="10 11">
    <name type="scientific">Rhynchospora pubera</name>
    <dbReference type="NCBI Taxonomy" id="906938"/>
    <lineage>
        <taxon>Eukaryota</taxon>
        <taxon>Viridiplantae</taxon>
        <taxon>Streptophyta</taxon>
        <taxon>Embryophyta</taxon>
        <taxon>Tracheophyta</taxon>
        <taxon>Spermatophyta</taxon>
        <taxon>Magnoliopsida</taxon>
        <taxon>Liliopsida</taxon>
        <taxon>Poales</taxon>
        <taxon>Cyperaceae</taxon>
        <taxon>Cyperoideae</taxon>
        <taxon>Rhynchosporeae</taxon>
        <taxon>Rhynchospora</taxon>
    </lineage>
</organism>
<evidence type="ECO:0000256" key="8">
    <source>
        <dbReference type="ARBA" id="ARBA00023180"/>
    </source>
</evidence>
<gene>
    <name evidence="10" type="ORF">LUZ62_067181</name>
</gene>